<gene>
    <name evidence="2" type="ORF">DK389_28675</name>
</gene>
<protein>
    <recommendedName>
        <fullName evidence="1">YjiS-like domain-containing protein</fullName>
    </recommendedName>
</protein>
<dbReference type="Proteomes" id="UP000245926">
    <property type="component" value="Chromosome"/>
</dbReference>
<dbReference type="Pfam" id="PF06568">
    <property type="entry name" value="YjiS-like"/>
    <property type="match status" value="1"/>
</dbReference>
<organism evidence="2 3">
    <name type="scientific">Methylobacterium durans</name>
    <dbReference type="NCBI Taxonomy" id="2202825"/>
    <lineage>
        <taxon>Bacteria</taxon>
        <taxon>Pseudomonadati</taxon>
        <taxon>Pseudomonadota</taxon>
        <taxon>Alphaproteobacteria</taxon>
        <taxon>Hyphomicrobiales</taxon>
        <taxon>Methylobacteriaceae</taxon>
        <taxon>Methylobacterium</taxon>
    </lineage>
</organism>
<accession>A0A2U8WCF3</accession>
<feature type="domain" description="YjiS-like" evidence="1">
    <location>
        <begin position="67"/>
        <end position="98"/>
    </location>
</feature>
<dbReference type="InterPro" id="IPR009506">
    <property type="entry name" value="YjiS-like"/>
</dbReference>
<keyword evidence="3" id="KW-1185">Reference proteome</keyword>
<evidence type="ECO:0000259" key="1">
    <source>
        <dbReference type="Pfam" id="PF06568"/>
    </source>
</evidence>
<sequence>MRHRKSRLLPYGGAAEDKTSSASLCSASARPLSANVTSLTDQPAHFTHPSDPRFGDRAMLASITHAFYLWRERRRAYQELVALDDRLLEDIGLCRYELAEHCARLWR</sequence>
<dbReference type="EMBL" id="CP029550">
    <property type="protein sequence ID" value="AWN43763.1"/>
    <property type="molecule type" value="Genomic_DNA"/>
</dbReference>
<dbReference type="AlphaFoldDB" id="A0A2U8WCF3"/>
<dbReference type="KEGG" id="mets:DK389_28675"/>
<proteinExistence type="predicted"/>
<dbReference type="OrthoDB" id="8244198at2"/>
<reference evidence="3" key="1">
    <citation type="submission" date="2018-05" db="EMBL/GenBank/DDBJ databases">
        <title>Complete Genome Sequence of Methylobacterium sp. 17SD2-17.</title>
        <authorList>
            <person name="Srinivasan S."/>
        </authorList>
    </citation>
    <scope>NUCLEOTIDE SEQUENCE [LARGE SCALE GENOMIC DNA]</scope>
    <source>
        <strain evidence="3">17SD2-17</strain>
    </source>
</reference>
<evidence type="ECO:0000313" key="2">
    <source>
        <dbReference type="EMBL" id="AWN43763.1"/>
    </source>
</evidence>
<evidence type="ECO:0000313" key="3">
    <source>
        <dbReference type="Proteomes" id="UP000245926"/>
    </source>
</evidence>
<name>A0A2U8WCF3_9HYPH</name>